<comment type="caution">
    <text evidence="10">The sequence shown here is derived from an EMBL/GenBank/DDBJ whole genome shotgun (WGS) entry which is preliminary data.</text>
</comment>
<evidence type="ECO:0000256" key="2">
    <source>
        <dbReference type="ARBA" id="ARBA00022527"/>
    </source>
</evidence>
<dbReference type="Gene3D" id="1.10.510.10">
    <property type="entry name" value="Transferase(Phosphotransferase) domain 1"/>
    <property type="match status" value="1"/>
</dbReference>
<feature type="compositionally biased region" description="Polar residues" evidence="7">
    <location>
        <begin position="404"/>
        <end position="418"/>
    </location>
</feature>
<keyword evidence="8" id="KW-0812">Transmembrane</keyword>
<proteinExistence type="predicted"/>
<dbReference type="InterPro" id="IPR000719">
    <property type="entry name" value="Prot_kinase_dom"/>
</dbReference>
<dbReference type="GO" id="GO:0005524">
    <property type="term" value="F:ATP binding"/>
    <property type="evidence" value="ECO:0007669"/>
    <property type="project" value="UniProtKB-KW"/>
</dbReference>
<evidence type="ECO:0000256" key="5">
    <source>
        <dbReference type="ARBA" id="ARBA00022777"/>
    </source>
</evidence>
<dbReference type="Gene3D" id="3.30.200.20">
    <property type="entry name" value="Phosphorylase Kinase, domain 1"/>
    <property type="match status" value="1"/>
</dbReference>
<dbReference type="SMART" id="SM00220">
    <property type="entry name" value="S_TKc"/>
    <property type="match status" value="1"/>
</dbReference>
<dbReference type="PANTHER" id="PTHR43289:SF6">
    <property type="entry name" value="SERINE_THREONINE-PROTEIN KINASE NEKL-3"/>
    <property type="match status" value="1"/>
</dbReference>
<keyword evidence="5 10" id="KW-0418">Kinase</keyword>
<evidence type="ECO:0000259" key="9">
    <source>
        <dbReference type="PROSITE" id="PS50011"/>
    </source>
</evidence>
<feature type="region of interest" description="Disordered" evidence="7">
    <location>
        <begin position="404"/>
        <end position="513"/>
    </location>
</feature>
<dbReference type="PROSITE" id="PS00108">
    <property type="entry name" value="PROTEIN_KINASE_ST"/>
    <property type="match status" value="1"/>
</dbReference>
<keyword evidence="8" id="KW-1133">Transmembrane helix</keyword>
<dbReference type="Pfam" id="PF00069">
    <property type="entry name" value="Pkinase"/>
    <property type="match status" value="1"/>
</dbReference>
<dbReference type="EMBL" id="JAEACQ010000158">
    <property type="protein sequence ID" value="MBL7627250.1"/>
    <property type="molecule type" value="Genomic_DNA"/>
</dbReference>
<keyword evidence="11" id="KW-1185">Reference proteome</keyword>
<evidence type="ECO:0000256" key="1">
    <source>
        <dbReference type="ARBA" id="ARBA00012513"/>
    </source>
</evidence>
<dbReference type="PROSITE" id="PS50011">
    <property type="entry name" value="PROTEIN_KINASE_DOM"/>
    <property type="match status" value="1"/>
</dbReference>
<evidence type="ECO:0000256" key="7">
    <source>
        <dbReference type="SAM" id="MobiDB-lite"/>
    </source>
</evidence>
<evidence type="ECO:0000313" key="10">
    <source>
        <dbReference type="EMBL" id="MBL7627250.1"/>
    </source>
</evidence>
<evidence type="ECO:0000313" key="11">
    <source>
        <dbReference type="Proteomes" id="UP000604475"/>
    </source>
</evidence>
<keyword evidence="2" id="KW-0723">Serine/threonine-protein kinase</keyword>
<feature type="domain" description="Protein kinase" evidence="9">
    <location>
        <begin position="24"/>
        <end position="279"/>
    </location>
</feature>
<evidence type="ECO:0000256" key="3">
    <source>
        <dbReference type="ARBA" id="ARBA00022679"/>
    </source>
</evidence>
<dbReference type="SUPFAM" id="SSF56112">
    <property type="entry name" value="Protein kinase-like (PK-like)"/>
    <property type="match status" value="1"/>
</dbReference>
<reference evidence="10" key="1">
    <citation type="submission" date="2020-12" db="EMBL/GenBank/DDBJ databases">
        <title>Genomic characterization of non-nitrogen-fixing Frankia strains.</title>
        <authorList>
            <person name="Carlos-Shanley C."/>
            <person name="Guerra T."/>
            <person name="Hahn D."/>
        </authorList>
    </citation>
    <scope>NUCLEOTIDE SEQUENCE</scope>
    <source>
        <strain evidence="10">CN6</strain>
    </source>
</reference>
<dbReference type="InterPro" id="IPR008271">
    <property type="entry name" value="Ser/Thr_kinase_AS"/>
</dbReference>
<dbReference type="RefSeq" id="WP_203007491.1">
    <property type="nucleotide sequence ID" value="NZ_JADWYU010000151.1"/>
</dbReference>
<dbReference type="PANTHER" id="PTHR43289">
    <property type="entry name" value="MITOGEN-ACTIVATED PROTEIN KINASE KINASE KINASE 20-RELATED"/>
    <property type="match status" value="1"/>
</dbReference>
<keyword evidence="3" id="KW-0808">Transferase</keyword>
<keyword evidence="8" id="KW-0472">Membrane</keyword>
<name>A0A937RE04_9ACTN</name>
<evidence type="ECO:0000256" key="6">
    <source>
        <dbReference type="ARBA" id="ARBA00022840"/>
    </source>
</evidence>
<keyword evidence="4" id="KW-0547">Nucleotide-binding</keyword>
<dbReference type="InterPro" id="IPR011009">
    <property type="entry name" value="Kinase-like_dom_sf"/>
</dbReference>
<dbReference type="AlphaFoldDB" id="A0A937RE04"/>
<accession>A0A937RE04</accession>
<evidence type="ECO:0000256" key="8">
    <source>
        <dbReference type="SAM" id="Phobius"/>
    </source>
</evidence>
<organism evidence="10 11">
    <name type="scientific">Frankia nepalensis</name>
    <dbReference type="NCBI Taxonomy" id="1836974"/>
    <lineage>
        <taxon>Bacteria</taxon>
        <taxon>Bacillati</taxon>
        <taxon>Actinomycetota</taxon>
        <taxon>Actinomycetes</taxon>
        <taxon>Frankiales</taxon>
        <taxon>Frankiaceae</taxon>
        <taxon>Frankia</taxon>
    </lineage>
</organism>
<feature type="transmembrane region" description="Helical" evidence="8">
    <location>
        <begin position="378"/>
        <end position="401"/>
    </location>
</feature>
<dbReference type="GO" id="GO:0004674">
    <property type="term" value="F:protein serine/threonine kinase activity"/>
    <property type="evidence" value="ECO:0007669"/>
    <property type="project" value="UniProtKB-KW"/>
</dbReference>
<feature type="compositionally biased region" description="Low complexity" evidence="7">
    <location>
        <begin position="419"/>
        <end position="479"/>
    </location>
</feature>
<feature type="region of interest" description="Disordered" evidence="7">
    <location>
        <begin position="294"/>
        <end position="373"/>
    </location>
</feature>
<evidence type="ECO:0000256" key="4">
    <source>
        <dbReference type="ARBA" id="ARBA00022741"/>
    </source>
</evidence>
<feature type="compositionally biased region" description="Polar residues" evidence="7">
    <location>
        <begin position="341"/>
        <end position="352"/>
    </location>
</feature>
<dbReference type="EC" id="2.7.11.1" evidence="1"/>
<keyword evidence="6" id="KW-0067">ATP-binding</keyword>
<sequence length="513" mass="52791">MARSASVPPETSRSGTPSIVAGRYRLDAPIGRGGAGVVWRGEDEVLQRLVAVKEILVPLAGAQQDRDALRARVLREARALARLNSPAIVSVHDVVEEAERHWIIMELVDAESLGDVIRAQGSLPPGQVAAIGLALVEALSAAHEKGVLHRDVKPGNVLLGRDGRVRLTDFGIAATEGDMTLTGTGALVGSPAYIAPERIRGSSGSPASDLWGLGATLYSAVEGTPPYEGPETYAVLSAVVEGRRRPFRNAGPLRSLLGDLLDKPAEERPNAEEVRQRLIPIARSSEPVPLSVINGTMTGARDGDDAGLENVTGAGSESDGAHEGGPVKAAAAQRALEEEISSTSSDQLSGLESVSGGPFAGQRPSGRRSSRQDENKRALVIAAVAAAVAVCAAIVVTLLLADRGNSSEQPSSVTPGTGSVTVPATTFSSPPAAAPTTDPPASATATPSHRPTAPRTAARTSTSPAVVVPETTPPVTTTTTPPPASSSPTPTKPPTTPPVSTSTSPWVPPWLRG</sequence>
<dbReference type="CDD" id="cd14014">
    <property type="entry name" value="STKc_PknB_like"/>
    <property type="match status" value="1"/>
</dbReference>
<dbReference type="Proteomes" id="UP000604475">
    <property type="component" value="Unassembled WGS sequence"/>
</dbReference>
<feature type="compositionally biased region" description="Pro residues" evidence="7">
    <location>
        <begin position="480"/>
        <end position="497"/>
    </location>
</feature>
<protein>
    <recommendedName>
        <fullName evidence="1">non-specific serine/threonine protein kinase</fullName>
        <ecNumber evidence="1">2.7.11.1</ecNumber>
    </recommendedName>
</protein>
<gene>
    <name evidence="10" type="ORF">I7412_08725</name>
</gene>